<dbReference type="EMBL" id="JABSTV010001254">
    <property type="protein sequence ID" value="KAH7938784.1"/>
    <property type="molecule type" value="Genomic_DNA"/>
</dbReference>
<dbReference type="InterPro" id="IPR015915">
    <property type="entry name" value="Kelch-typ_b-propeller"/>
</dbReference>
<sequence length="376" mass="42050">MLECDVTVRRRTAQPLSAFLIKYIRRNAREEEKVQEVSLVGKVQNSDSAVVVVLGGLEHQEPDNTAAGTSTYVFKPQLNQWLAFQPLPEPRNYHAVVYYDGCIYVLGGYNPVDASKGGQARAQRSVFRFHVREKRWDQAADMLDARASHGATVVYEKIMVVGGKDDKGEILNSVELYNPASDSWVPYRHLPLPLMAVACCPPCTPRTPTSGTWVRRPSLPEPRAYCTALTIHHELWLAGGLKHSGRDSDGFTDVVDVLAFDSLRGRWEFRFKLPRPRHAVAAASADDRVYVIGGMTCLEGTSVEDVDVYHRQRLNFLDCQCLPKKLTGLAAVTVPPDATSGSGHKQADKDRSTEEIEVPLEVRIKSTLRPRPRTRW</sequence>
<comment type="caution">
    <text evidence="5">The sequence shown here is derived from an EMBL/GenBank/DDBJ whole genome shotgun (WGS) entry which is preliminary data.</text>
</comment>
<evidence type="ECO:0000259" key="4">
    <source>
        <dbReference type="Pfam" id="PF24981"/>
    </source>
</evidence>
<gene>
    <name evidence="5" type="ORF">HPB52_000319</name>
</gene>
<protein>
    <recommendedName>
        <fullName evidence="4">Attractin/MKLN-like beta-propeller domain-containing protein</fullName>
    </recommendedName>
</protein>
<dbReference type="PANTHER" id="PTHR46344">
    <property type="entry name" value="OS02G0202900 PROTEIN"/>
    <property type="match status" value="1"/>
</dbReference>
<keyword evidence="2" id="KW-0677">Repeat</keyword>
<evidence type="ECO:0000256" key="3">
    <source>
        <dbReference type="SAM" id="MobiDB-lite"/>
    </source>
</evidence>
<dbReference type="InterPro" id="IPR056737">
    <property type="entry name" value="Beta-prop_ATRN-MKLN-like"/>
</dbReference>
<reference evidence="5" key="1">
    <citation type="journal article" date="2020" name="Cell">
        <title>Large-Scale Comparative Analyses of Tick Genomes Elucidate Their Genetic Diversity and Vector Capacities.</title>
        <authorList>
            <consortium name="Tick Genome and Microbiome Consortium (TIGMIC)"/>
            <person name="Jia N."/>
            <person name="Wang J."/>
            <person name="Shi W."/>
            <person name="Du L."/>
            <person name="Sun Y."/>
            <person name="Zhan W."/>
            <person name="Jiang J.F."/>
            <person name="Wang Q."/>
            <person name="Zhang B."/>
            <person name="Ji P."/>
            <person name="Bell-Sakyi L."/>
            <person name="Cui X.M."/>
            <person name="Yuan T.T."/>
            <person name="Jiang B.G."/>
            <person name="Yang W.F."/>
            <person name="Lam T.T."/>
            <person name="Chang Q.C."/>
            <person name="Ding S.J."/>
            <person name="Wang X.J."/>
            <person name="Zhu J.G."/>
            <person name="Ruan X.D."/>
            <person name="Zhao L."/>
            <person name="Wei J.T."/>
            <person name="Ye R.Z."/>
            <person name="Que T.C."/>
            <person name="Du C.H."/>
            <person name="Zhou Y.H."/>
            <person name="Cheng J.X."/>
            <person name="Dai P.F."/>
            <person name="Guo W.B."/>
            <person name="Han X.H."/>
            <person name="Huang E.J."/>
            <person name="Li L.F."/>
            <person name="Wei W."/>
            <person name="Gao Y.C."/>
            <person name="Liu J.Z."/>
            <person name="Shao H.Z."/>
            <person name="Wang X."/>
            <person name="Wang C.C."/>
            <person name="Yang T.C."/>
            <person name="Huo Q.B."/>
            <person name="Li W."/>
            <person name="Chen H.Y."/>
            <person name="Chen S.E."/>
            <person name="Zhou L.G."/>
            <person name="Ni X.B."/>
            <person name="Tian J.H."/>
            <person name="Sheng Y."/>
            <person name="Liu T."/>
            <person name="Pan Y.S."/>
            <person name="Xia L.Y."/>
            <person name="Li J."/>
            <person name="Zhao F."/>
            <person name="Cao W.C."/>
        </authorList>
    </citation>
    <scope>NUCLEOTIDE SEQUENCE</scope>
    <source>
        <strain evidence="5">Rsan-2018</strain>
    </source>
</reference>
<evidence type="ECO:0000313" key="5">
    <source>
        <dbReference type="EMBL" id="KAH7938784.1"/>
    </source>
</evidence>
<feature type="domain" description="Attractin/MKLN-like beta-propeller" evidence="4">
    <location>
        <begin position="34"/>
        <end position="172"/>
    </location>
</feature>
<name>A0A9D4SNI3_RHISA</name>
<feature type="compositionally biased region" description="Basic and acidic residues" evidence="3">
    <location>
        <begin position="345"/>
        <end position="364"/>
    </location>
</feature>
<proteinExistence type="predicted"/>
<dbReference type="Proteomes" id="UP000821837">
    <property type="component" value="Chromosome 8"/>
</dbReference>
<keyword evidence="1" id="KW-0880">Kelch repeat</keyword>
<dbReference type="InterPro" id="IPR006652">
    <property type="entry name" value="Kelch_1"/>
</dbReference>
<dbReference type="Gene3D" id="2.120.10.80">
    <property type="entry name" value="Kelch-type beta propeller"/>
    <property type="match status" value="2"/>
</dbReference>
<evidence type="ECO:0000256" key="2">
    <source>
        <dbReference type="ARBA" id="ARBA00022737"/>
    </source>
</evidence>
<reference evidence="5" key="2">
    <citation type="submission" date="2021-09" db="EMBL/GenBank/DDBJ databases">
        <authorList>
            <person name="Jia N."/>
            <person name="Wang J."/>
            <person name="Shi W."/>
            <person name="Du L."/>
            <person name="Sun Y."/>
            <person name="Zhan W."/>
            <person name="Jiang J."/>
            <person name="Wang Q."/>
            <person name="Zhang B."/>
            <person name="Ji P."/>
            <person name="Sakyi L.B."/>
            <person name="Cui X."/>
            <person name="Yuan T."/>
            <person name="Jiang B."/>
            <person name="Yang W."/>
            <person name="Lam T.T.-Y."/>
            <person name="Chang Q."/>
            <person name="Ding S."/>
            <person name="Wang X."/>
            <person name="Zhu J."/>
            <person name="Ruan X."/>
            <person name="Zhao L."/>
            <person name="Wei J."/>
            <person name="Que T."/>
            <person name="Du C."/>
            <person name="Cheng J."/>
            <person name="Dai P."/>
            <person name="Han X."/>
            <person name="Huang E."/>
            <person name="Gao Y."/>
            <person name="Liu J."/>
            <person name="Shao H."/>
            <person name="Ye R."/>
            <person name="Li L."/>
            <person name="Wei W."/>
            <person name="Wang X."/>
            <person name="Wang C."/>
            <person name="Huo Q."/>
            <person name="Li W."/>
            <person name="Guo W."/>
            <person name="Chen H."/>
            <person name="Chen S."/>
            <person name="Zhou L."/>
            <person name="Zhou L."/>
            <person name="Ni X."/>
            <person name="Tian J."/>
            <person name="Zhou Y."/>
            <person name="Sheng Y."/>
            <person name="Liu T."/>
            <person name="Pan Y."/>
            <person name="Xia L."/>
            <person name="Li J."/>
            <person name="Zhao F."/>
            <person name="Cao W."/>
        </authorList>
    </citation>
    <scope>NUCLEOTIDE SEQUENCE</scope>
    <source>
        <strain evidence="5">Rsan-2018</strain>
        <tissue evidence="5">Larvae</tissue>
    </source>
</reference>
<keyword evidence="6" id="KW-1185">Reference proteome</keyword>
<dbReference type="SUPFAM" id="SSF117281">
    <property type="entry name" value="Kelch motif"/>
    <property type="match status" value="1"/>
</dbReference>
<dbReference type="PANTHER" id="PTHR46344:SF27">
    <property type="entry name" value="KELCH REPEAT SUPERFAMILY PROTEIN"/>
    <property type="match status" value="1"/>
</dbReference>
<dbReference type="VEuPathDB" id="VectorBase:RSAN_031064"/>
<dbReference type="AlphaFoldDB" id="A0A9D4SNI3"/>
<feature type="region of interest" description="Disordered" evidence="3">
    <location>
        <begin position="333"/>
        <end position="376"/>
    </location>
</feature>
<accession>A0A9D4SNI3</accession>
<organism evidence="5 6">
    <name type="scientific">Rhipicephalus sanguineus</name>
    <name type="common">Brown dog tick</name>
    <name type="synonym">Ixodes sanguineus</name>
    <dbReference type="NCBI Taxonomy" id="34632"/>
    <lineage>
        <taxon>Eukaryota</taxon>
        <taxon>Metazoa</taxon>
        <taxon>Ecdysozoa</taxon>
        <taxon>Arthropoda</taxon>
        <taxon>Chelicerata</taxon>
        <taxon>Arachnida</taxon>
        <taxon>Acari</taxon>
        <taxon>Parasitiformes</taxon>
        <taxon>Ixodida</taxon>
        <taxon>Ixodoidea</taxon>
        <taxon>Ixodidae</taxon>
        <taxon>Rhipicephalinae</taxon>
        <taxon>Rhipicephalus</taxon>
        <taxon>Rhipicephalus</taxon>
    </lineage>
</organism>
<feature type="compositionally biased region" description="Basic residues" evidence="3">
    <location>
        <begin position="366"/>
        <end position="376"/>
    </location>
</feature>
<dbReference type="Pfam" id="PF24981">
    <property type="entry name" value="Beta-prop_ATRN-LZTR1"/>
    <property type="match status" value="1"/>
</dbReference>
<evidence type="ECO:0000313" key="6">
    <source>
        <dbReference type="Proteomes" id="UP000821837"/>
    </source>
</evidence>
<dbReference type="PRINTS" id="PR00501">
    <property type="entry name" value="KELCHREPEAT"/>
</dbReference>
<evidence type="ECO:0000256" key="1">
    <source>
        <dbReference type="ARBA" id="ARBA00022441"/>
    </source>
</evidence>
<dbReference type="SMART" id="SM00612">
    <property type="entry name" value="Kelch"/>
    <property type="match status" value="4"/>
</dbReference>